<gene>
    <name evidence="2" type="ORF">K0T92_04145</name>
</gene>
<dbReference type="PROSITE" id="PS51819">
    <property type="entry name" value="VOC"/>
    <property type="match status" value="1"/>
</dbReference>
<dbReference type="InterPro" id="IPR004360">
    <property type="entry name" value="Glyas_Fos-R_dOase_dom"/>
</dbReference>
<protein>
    <submittedName>
        <fullName evidence="2">VOC family protein</fullName>
    </submittedName>
</protein>
<organism evidence="2 3">
    <name type="scientific">Paenibacillus oenotherae</name>
    <dbReference type="NCBI Taxonomy" id="1435645"/>
    <lineage>
        <taxon>Bacteria</taxon>
        <taxon>Bacillati</taxon>
        <taxon>Bacillota</taxon>
        <taxon>Bacilli</taxon>
        <taxon>Bacillales</taxon>
        <taxon>Paenibacillaceae</taxon>
        <taxon>Paenibacillus</taxon>
    </lineage>
</organism>
<evidence type="ECO:0000259" key="1">
    <source>
        <dbReference type="PROSITE" id="PS51819"/>
    </source>
</evidence>
<proteinExistence type="predicted"/>
<evidence type="ECO:0000313" key="2">
    <source>
        <dbReference type="EMBL" id="MBW7473923.1"/>
    </source>
</evidence>
<accession>A0ABS7D246</accession>
<dbReference type="Proteomes" id="UP000812277">
    <property type="component" value="Unassembled WGS sequence"/>
</dbReference>
<sequence>MKVKRIVANINTNDLMAAKCFYQDVLGLDLMMDHGWIRTYGLNEEMGIQISFASQGGSETPTPDLSIEVDDVDTALEGMKKAGFPIEYGPVDEPWGVRRFYVRDPFGKLINILAHEHGNTNGQS</sequence>
<reference evidence="2 3" key="1">
    <citation type="submission" date="2021-07" db="EMBL/GenBank/DDBJ databases">
        <title>Paenibacillus radiodurans sp. nov., isolated from the southeastern edge of Tengger Desert.</title>
        <authorList>
            <person name="Zhang G."/>
        </authorList>
    </citation>
    <scope>NUCLEOTIDE SEQUENCE [LARGE SCALE GENOMIC DNA]</scope>
    <source>
        <strain evidence="2 3">DT7-4</strain>
    </source>
</reference>
<name>A0ABS7D246_9BACL</name>
<feature type="domain" description="VOC" evidence="1">
    <location>
        <begin position="2"/>
        <end position="115"/>
    </location>
</feature>
<dbReference type="SUPFAM" id="SSF54593">
    <property type="entry name" value="Glyoxalase/Bleomycin resistance protein/Dihydroxybiphenyl dioxygenase"/>
    <property type="match status" value="1"/>
</dbReference>
<comment type="caution">
    <text evidence="2">The sequence shown here is derived from an EMBL/GenBank/DDBJ whole genome shotgun (WGS) entry which is preliminary data.</text>
</comment>
<dbReference type="Gene3D" id="3.10.180.10">
    <property type="entry name" value="2,3-Dihydroxybiphenyl 1,2-Dioxygenase, domain 1"/>
    <property type="match status" value="1"/>
</dbReference>
<dbReference type="EMBL" id="JAHZIJ010000001">
    <property type="protein sequence ID" value="MBW7473923.1"/>
    <property type="molecule type" value="Genomic_DNA"/>
</dbReference>
<dbReference type="InterPro" id="IPR029068">
    <property type="entry name" value="Glyas_Bleomycin-R_OHBP_Dase"/>
</dbReference>
<keyword evidence="3" id="KW-1185">Reference proteome</keyword>
<dbReference type="InterPro" id="IPR037523">
    <property type="entry name" value="VOC_core"/>
</dbReference>
<dbReference type="RefSeq" id="WP_219871105.1">
    <property type="nucleotide sequence ID" value="NZ_JAHZIJ010000001.1"/>
</dbReference>
<evidence type="ECO:0000313" key="3">
    <source>
        <dbReference type="Proteomes" id="UP000812277"/>
    </source>
</evidence>
<dbReference type="Pfam" id="PF00903">
    <property type="entry name" value="Glyoxalase"/>
    <property type="match status" value="1"/>
</dbReference>